<dbReference type="KEGG" id="ngr:NAEGRDRAFT_80658"/>
<feature type="compositionally biased region" description="Low complexity" evidence="1">
    <location>
        <begin position="71"/>
        <end position="81"/>
    </location>
</feature>
<proteinExistence type="predicted"/>
<dbReference type="OMA" id="SVEHEIC"/>
<gene>
    <name evidence="4" type="ORF">NAEGRDRAFT_80658</name>
</gene>
<evidence type="ECO:0000256" key="1">
    <source>
        <dbReference type="SAM" id="MobiDB-lite"/>
    </source>
</evidence>
<dbReference type="InterPro" id="IPR036305">
    <property type="entry name" value="RGS_sf"/>
</dbReference>
<organism evidence="5">
    <name type="scientific">Naegleria gruberi</name>
    <name type="common">Amoeba</name>
    <dbReference type="NCBI Taxonomy" id="5762"/>
    <lineage>
        <taxon>Eukaryota</taxon>
        <taxon>Discoba</taxon>
        <taxon>Heterolobosea</taxon>
        <taxon>Tetramitia</taxon>
        <taxon>Eutetramitia</taxon>
        <taxon>Vahlkampfiidae</taxon>
        <taxon>Naegleria</taxon>
    </lineage>
</organism>
<keyword evidence="5" id="KW-1185">Reference proteome</keyword>
<dbReference type="GeneID" id="8850742"/>
<sequence>MTTNSGSLQELKELSTSQVNLHSPAECSSPSDLATSPPISSPMQPPKKFASVKYDSSTTNSHIAEEGPAKSITTSIRTPRSSSVKSKDSDVILTCNTCLGTLQLSTLRIFSLSSLVINLTSFLILAGLIIAAFVLQYEYNNVWDNLDSDTNYYRETTIAAARSSVFSNYNLTLTQLYQTKYNTYLSKFSNNTAYFKALVPESIRNVALKGKPNAELETSKAIFLEQRAIRLAMNGNYSTAMILLNSQQYQTYLDGYKDEFQIMVSYVDNTKKDSQSVTVIMVTISLVVILISLILVVPVIVTSFVASVKKDESTNRKLNQVRAFLLMDTMEHPITRELFRKHCQIELSIENFQILEKISDYKILCERSFDIQEYLFELSSEISSDAGSDSTDHKKKKKKFSEKDLLDVEKKKYEISFEIYTDYLDVRGEKSVNLPKYMTDKVKNHLDLFATAQNEHLIDSLFDDVESEICILMLDTHHRFKQTIQFEKLAKKEAIKKRIII</sequence>
<protein>
    <submittedName>
        <fullName evidence="4">Predicted protein</fullName>
    </submittedName>
</protein>
<feature type="compositionally biased region" description="Polar residues" evidence="1">
    <location>
        <begin position="1"/>
        <end position="38"/>
    </location>
</feature>
<name>D2VNM3_NAEGR</name>
<dbReference type="VEuPathDB" id="AmoebaDB:NAEGRDRAFT_80658"/>
<accession>D2VNM3</accession>
<feature type="transmembrane region" description="Helical" evidence="2">
    <location>
        <begin position="279"/>
        <end position="308"/>
    </location>
</feature>
<feature type="domain" description="RGS" evidence="3">
    <location>
        <begin position="325"/>
        <end position="473"/>
    </location>
</feature>
<dbReference type="PANTHER" id="PTHR10845:SF192">
    <property type="entry name" value="DOUBLE HIT, ISOFORM B"/>
    <property type="match status" value="1"/>
</dbReference>
<dbReference type="InterPro" id="IPR016137">
    <property type="entry name" value="RGS"/>
</dbReference>
<keyword evidence="2" id="KW-1133">Transmembrane helix</keyword>
<evidence type="ECO:0000313" key="5">
    <source>
        <dbReference type="Proteomes" id="UP000006671"/>
    </source>
</evidence>
<evidence type="ECO:0000313" key="4">
    <source>
        <dbReference type="EMBL" id="EFC41528.1"/>
    </source>
</evidence>
<evidence type="ECO:0000256" key="2">
    <source>
        <dbReference type="SAM" id="Phobius"/>
    </source>
</evidence>
<dbReference type="AlphaFoldDB" id="D2VNM3"/>
<feature type="region of interest" description="Disordered" evidence="1">
    <location>
        <begin position="1"/>
        <end position="81"/>
    </location>
</feature>
<keyword evidence="2" id="KW-0812">Transmembrane</keyword>
<dbReference type="EMBL" id="GG738885">
    <property type="protein sequence ID" value="EFC41528.1"/>
    <property type="molecule type" value="Genomic_DNA"/>
</dbReference>
<dbReference type="PANTHER" id="PTHR10845">
    <property type="entry name" value="REGULATOR OF G PROTEIN SIGNALING"/>
    <property type="match status" value="1"/>
</dbReference>
<reference evidence="4 5" key="1">
    <citation type="journal article" date="2010" name="Cell">
        <title>The genome of Naegleria gruberi illuminates early eukaryotic versatility.</title>
        <authorList>
            <person name="Fritz-Laylin L.K."/>
            <person name="Prochnik S.E."/>
            <person name="Ginger M.L."/>
            <person name="Dacks J.B."/>
            <person name="Carpenter M.L."/>
            <person name="Field M.C."/>
            <person name="Kuo A."/>
            <person name="Paredez A."/>
            <person name="Chapman J."/>
            <person name="Pham J."/>
            <person name="Shu S."/>
            <person name="Neupane R."/>
            <person name="Cipriano M."/>
            <person name="Mancuso J."/>
            <person name="Tu H."/>
            <person name="Salamov A."/>
            <person name="Lindquist E."/>
            <person name="Shapiro H."/>
            <person name="Lucas S."/>
            <person name="Grigoriev I.V."/>
            <person name="Cande W.Z."/>
            <person name="Fulton C."/>
            <person name="Rokhsar D.S."/>
            <person name="Dawson S.C."/>
        </authorList>
    </citation>
    <scope>NUCLEOTIDE SEQUENCE [LARGE SCALE GENOMIC DNA]</scope>
    <source>
        <strain evidence="4 5">NEG-M</strain>
    </source>
</reference>
<dbReference type="SUPFAM" id="SSF48097">
    <property type="entry name" value="Regulator of G-protein signaling, RGS"/>
    <property type="match status" value="1"/>
</dbReference>
<dbReference type="SMART" id="SM00315">
    <property type="entry name" value="RGS"/>
    <property type="match status" value="1"/>
</dbReference>
<dbReference type="InterPro" id="IPR044926">
    <property type="entry name" value="RGS_subdomain_2"/>
</dbReference>
<feature type="transmembrane region" description="Helical" evidence="2">
    <location>
        <begin position="115"/>
        <end position="137"/>
    </location>
</feature>
<dbReference type="RefSeq" id="XP_002674272.1">
    <property type="nucleotide sequence ID" value="XM_002674226.1"/>
</dbReference>
<dbReference type="Proteomes" id="UP000006671">
    <property type="component" value="Unassembled WGS sequence"/>
</dbReference>
<dbReference type="Gene3D" id="1.10.167.10">
    <property type="entry name" value="Regulator of G-protein Signalling 4, domain 2"/>
    <property type="match status" value="1"/>
</dbReference>
<evidence type="ECO:0000259" key="3">
    <source>
        <dbReference type="PROSITE" id="PS50132"/>
    </source>
</evidence>
<keyword evidence="2" id="KW-0472">Membrane</keyword>
<dbReference type="PROSITE" id="PS50132">
    <property type="entry name" value="RGS"/>
    <property type="match status" value="1"/>
</dbReference>
<dbReference type="InParanoid" id="D2VNM3"/>